<organism evidence="2 3">
    <name type="scientific">Levilactobacillus lanxiensis</name>
    <dbReference type="NCBI Taxonomy" id="2799568"/>
    <lineage>
        <taxon>Bacteria</taxon>
        <taxon>Bacillati</taxon>
        <taxon>Bacillota</taxon>
        <taxon>Bacilli</taxon>
        <taxon>Lactobacillales</taxon>
        <taxon>Lactobacillaceae</taxon>
        <taxon>Levilactobacillus</taxon>
    </lineage>
</organism>
<evidence type="ECO:0000313" key="2">
    <source>
        <dbReference type="EMBL" id="MFD1455169.1"/>
    </source>
</evidence>
<sequence>MISDLHLDINQQDAEAVAQQQAAYLTQRNVGLYLIAGDVTNYFSQSLAFVTRLQALLAPAKVRFIAGNHDMLHDITYAGLESSQTPVYFHRGSLDLPGTNWRVIGNNGWYDYQFANNLVGRNFLSWKRAFWIDSTIVQPQSDPERLNQVVEQMTEQLIQAQVAGKRVLFMTHFVPRQDYIRYTDDNRFWNMANAMLGSPRIGAVLEKYSVADTLFGHVHSRFAPATFGPTTYYNQAVGYHNRRLNEWSQPDFFVEWQRQLRILNLK</sequence>
<dbReference type="PANTHER" id="PTHR36492">
    <property type="match status" value="1"/>
</dbReference>
<dbReference type="Proteomes" id="UP001597189">
    <property type="component" value="Unassembled WGS sequence"/>
</dbReference>
<keyword evidence="3" id="KW-1185">Reference proteome</keyword>
<evidence type="ECO:0000259" key="1">
    <source>
        <dbReference type="Pfam" id="PF00149"/>
    </source>
</evidence>
<dbReference type="InterPro" id="IPR022302">
    <property type="entry name" value="Phosphoesterase_putative"/>
</dbReference>
<dbReference type="RefSeq" id="WP_203644927.1">
    <property type="nucleotide sequence ID" value="NZ_BOLN01000004.1"/>
</dbReference>
<dbReference type="NCBIfam" id="TIGR03729">
    <property type="entry name" value="acc_ester"/>
    <property type="match status" value="1"/>
</dbReference>
<dbReference type="InterPro" id="IPR004843">
    <property type="entry name" value="Calcineurin-like_PHP"/>
</dbReference>
<evidence type="ECO:0000313" key="3">
    <source>
        <dbReference type="Proteomes" id="UP001597189"/>
    </source>
</evidence>
<protein>
    <submittedName>
        <fullName evidence="2">Metallophosphoesterase</fullName>
    </submittedName>
</protein>
<proteinExistence type="predicted"/>
<dbReference type="InterPro" id="IPR052963">
    <property type="entry name" value="Pantetheine_PDE"/>
</dbReference>
<dbReference type="PANTHER" id="PTHR36492:SF2">
    <property type="entry name" value="[ACYL-CARRIER-PROTEIN] PHOSPHODIESTERASE PPTH"/>
    <property type="match status" value="1"/>
</dbReference>
<dbReference type="EMBL" id="JBHTOD010000004">
    <property type="protein sequence ID" value="MFD1455169.1"/>
    <property type="molecule type" value="Genomic_DNA"/>
</dbReference>
<feature type="domain" description="Calcineurin-like phosphoesterase" evidence="1">
    <location>
        <begin position="2"/>
        <end position="220"/>
    </location>
</feature>
<dbReference type="Gene3D" id="3.60.21.10">
    <property type="match status" value="1"/>
</dbReference>
<name>A0ABW4D0T5_9LACO</name>
<dbReference type="CDD" id="cd00838">
    <property type="entry name" value="MPP_superfamily"/>
    <property type="match status" value="1"/>
</dbReference>
<reference evidence="3" key="1">
    <citation type="journal article" date="2019" name="Int. J. Syst. Evol. Microbiol.">
        <title>The Global Catalogue of Microorganisms (GCM) 10K type strain sequencing project: providing services to taxonomists for standard genome sequencing and annotation.</title>
        <authorList>
            <consortium name="The Broad Institute Genomics Platform"/>
            <consortium name="The Broad Institute Genome Sequencing Center for Infectious Disease"/>
            <person name="Wu L."/>
            <person name="Ma J."/>
        </authorList>
    </citation>
    <scope>NUCLEOTIDE SEQUENCE [LARGE SCALE GENOMIC DNA]</scope>
    <source>
        <strain evidence="3">CCM 8979</strain>
    </source>
</reference>
<accession>A0ABW4D0T5</accession>
<gene>
    <name evidence="2" type="ORF">ACFQ44_05635</name>
</gene>
<dbReference type="Pfam" id="PF00149">
    <property type="entry name" value="Metallophos"/>
    <property type="match status" value="1"/>
</dbReference>
<comment type="caution">
    <text evidence="2">The sequence shown here is derived from an EMBL/GenBank/DDBJ whole genome shotgun (WGS) entry which is preliminary data.</text>
</comment>
<dbReference type="InterPro" id="IPR029052">
    <property type="entry name" value="Metallo-depent_PP-like"/>
</dbReference>
<dbReference type="SUPFAM" id="SSF56300">
    <property type="entry name" value="Metallo-dependent phosphatases"/>
    <property type="match status" value="1"/>
</dbReference>